<evidence type="ECO:0000313" key="2">
    <source>
        <dbReference type="EMBL" id="KAA8566736.1"/>
    </source>
</evidence>
<gene>
    <name evidence="2" type="ORF">EYC84_009266</name>
</gene>
<proteinExistence type="predicted"/>
<keyword evidence="3" id="KW-1185">Reference proteome</keyword>
<feature type="compositionally biased region" description="Basic and acidic residues" evidence="1">
    <location>
        <begin position="35"/>
        <end position="47"/>
    </location>
</feature>
<organism evidence="2 3">
    <name type="scientific">Monilinia fructicola</name>
    <name type="common">Brown rot fungus</name>
    <name type="synonym">Ciboria fructicola</name>
    <dbReference type="NCBI Taxonomy" id="38448"/>
    <lineage>
        <taxon>Eukaryota</taxon>
        <taxon>Fungi</taxon>
        <taxon>Dikarya</taxon>
        <taxon>Ascomycota</taxon>
        <taxon>Pezizomycotina</taxon>
        <taxon>Leotiomycetes</taxon>
        <taxon>Helotiales</taxon>
        <taxon>Sclerotiniaceae</taxon>
        <taxon>Monilinia</taxon>
    </lineage>
</organism>
<dbReference type="EMBL" id="VICG01000012">
    <property type="protein sequence ID" value="KAA8566736.1"/>
    <property type="molecule type" value="Genomic_DNA"/>
</dbReference>
<sequence length="119" mass="13903">MSTEIDFGRLTHDEPIEFCFAVAEGLVEMIDVYHKEDREPQDRDRRTQQGRQQAQRAIQVEVQRQDDARKQALQEKLANRMIDKILAEHEPRTFLFELFCDLNGEDESGPPIESKDDLS</sequence>
<dbReference type="VEuPathDB" id="FungiDB:MFRU_044g00550"/>
<evidence type="ECO:0000313" key="3">
    <source>
        <dbReference type="Proteomes" id="UP000322873"/>
    </source>
</evidence>
<protein>
    <submittedName>
        <fullName evidence="2">Uncharacterized protein</fullName>
    </submittedName>
</protein>
<reference evidence="2 3" key="1">
    <citation type="submission" date="2019-06" db="EMBL/GenBank/DDBJ databases">
        <title>Genome Sequence of the Brown Rot Fungal Pathogen Monilinia fructicola.</title>
        <authorList>
            <person name="De Miccolis Angelini R.M."/>
            <person name="Landi L."/>
            <person name="Abate D."/>
            <person name="Pollastro S."/>
            <person name="Romanazzi G."/>
            <person name="Faretra F."/>
        </authorList>
    </citation>
    <scope>NUCLEOTIDE SEQUENCE [LARGE SCALE GENOMIC DNA]</scope>
    <source>
        <strain evidence="2 3">Mfrc123</strain>
    </source>
</reference>
<feature type="compositionally biased region" description="Low complexity" evidence="1">
    <location>
        <begin position="49"/>
        <end position="59"/>
    </location>
</feature>
<accession>A0A5M9JG86</accession>
<name>A0A5M9JG86_MONFR</name>
<evidence type="ECO:0000256" key="1">
    <source>
        <dbReference type="SAM" id="MobiDB-lite"/>
    </source>
</evidence>
<comment type="caution">
    <text evidence="2">The sequence shown here is derived from an EMBL/GenBank/DDBJ whole genome shotgun (WGS) entry which is preliminary data.</text>
</comment>
<dbReference type="Proteomes" id="UP000322873">
    <property type="component" value="Unassembled WGS sequence"/>
</dbReference>
<dbReference type="AlphaFoldDB" id="A0A5M9JG86"/>
<feature type="region of interest" description="Disordered" evidence="1">
    <location>
        <begin position="35"/>
        <end position="63"/>
    </location>
</feature>